<protein>
    <submittedName>
        <fullName evidence="8">Recombinase family protein</fullName>
    </submittedName>
</protein>
<sequence length="211" mass="24894">MSKIGYARVSSKEQNLDRQLEALEHVFKVFSDKVSGQSTKRPQLKAMLDYIREGDIVVVTELDRLGRNNKELTTIMNEIQQKGATLEVLNLPSMNGIDDENLRRLINNLVIELYKYQAEAERKKIKERQQQGIKIAKGKGKFQGGKRKFEENDPRLNLAFDLYLKGYTDKEVEEQTGINRRTFRRYRQRYNIYRDKLKKHLNKNQSQINER</sequence>
<dbReference type="SMART" id="SM00857">
    <property type="entry name" value="Resolvase"/>
    <property type="match status" value="1"/>
</dbReference>
<organism evidence="8 9">
    <name type="scientific">Lactococcus lactis</name>
    <dbReference type="NCBI Taxonomy" id="1358"/>
    <lineage>
        <taxon>Bacteria</taxon>
        <taxon>Bacillati</taxon>
        <taxon>Bacillota</taxon>
        <taxon>Bacilli</taxon>
        <taxon>Lactobacillales</taxon>
        <taxon>Streptococcaceae</taxon>
        <taxon>Lactococcus</taxon>
    </lineage>
</organism>
<dbReference type="CDD" id="cd03768">
    <property type="entry name" value="SR_ResInv"/>
    <property type="match status" value="1"/>
</dbReference>
<reference evidence="8 9" key="1">
    <citation type="submission" date="2019-12" db="EMBL/GenBank/DDBJ databases">
        <title>Draft Genome Sequences of L. lactis strains MS22333, MS22334, MS22336, and MS22337, Isolated from Spontaneous Fermented Camel Milk in Ethiopia.</title>
        <authorList>
            <person name="Bragason E."/>
            <person name="Hansen E.B."/>
            <person name="Guya M.E."/>
            <person name="Berhe T."/>
        </authorList>
    </citation>
    <scope>NUCLEOTIDE SEQUENCE [LARGE SCALE GENOMIC DNA]</scope>
    <source>
        <strain evidence="8 9">MS22336</strain>
    </source>
</reference>
<dbReference type="InterPro" id="IPR006119">
    <property type="entry name" value="Resolv_N"/>
</dbReference>
<dbReference type="EMBL" id="WWDJ01000053">
    <property type="protein sequence ID" value="NEX55624.1"/>
    <property type="molecule type" value="Genomic_DNA"/>
</dbReference>
<dbReference type="SUPFAM" id="SSF53041">
    <property type="entry name" value="Resolvase-like"/>
    <property type="match status" value="1"/>
</dbReference>
<keyword evidence="3" id="KW-0238">DNA-binding</keyword>
<dbReference type="GO" id="GO:0015074">
    <property type="term" value="P:DNA integration"/>
    <property type="evidence" value="ECO:0007669"/>
    <property type="project" value="UniProtKB-KW"/>
</dbReference>
<dbReference type="GO" id="GO:0003677">
    <property type="term" value="F:DNA binding"/>
    <property type="evidence" value="ECO:0007669"/>
    <property type="project" value="UniProtKB-KW"/>
</dbReference>
<dbReference type="PANTHER" id="PTHR30461:SF26">
    <property type="entry name" value="RESOLVASE HOMOLOG YNEB"/>
    <property type="match status" value="1"/>
</dbReference>
<evidence type="ECO:0000256" key="6">
    <source>
        <dbReference type="PROSITE-ProRule" id="PRU10137"/>
    </source>
</evidence>
<comment type="similarity">
    <text evidence="1">Belongs to the site-specific recombinase resolvase family.</text>
</comment>
<evidence type="ECO:0000313" key="8">
    <source>
        <dbReference type="EMBL" id="NEX55624.1"/>
    </source>
</evidence>
<keyword evidence="2" id="KW-0229">DNA integration</keyword>
<feature type="domain" description="Resolvase/invertase-type recombinase catalytic" evidence="7">
    <location>
        <begin position="2"/>
        <end position="140"/>
    </location>
</feature>
<comment type="caution">
    <text evidence="8">The sequence shown here is derived from an EMBL/GenBank/DDBJ whole genome shotgun (WGS) entry which is preliminary data.</text>
</comment>
<dbReference type="RefSeq" id="WP_163646286.1">
    <property type="nucleotide sequence ID" value="NZ_RIGB01000031.1"/>
</dbReference>
<evidence type="ECO:0000256" key="5">
    <source>
        <dbReference type="PIRSR" id="PIRSR606118-50"/>
    </source>
</evidence>
<dbReference type="InterPro" id="IPR006118">
    <property type="entry name" value="Recombinase_CS"/>
</dbReference>
<gene>
    <name evidence="8" type="ORF">GTP08_07980</name>
</gene>
<feature type="active site" description="O-(5'-phospho-DNA)-serine intermediate" evidence="5 6">
    <location>
        <position position="10"/>
    </location>
</feature>
<evidence type="ECO:0000256" key="2">
    <source>
        <dbReference type="ARBA" id="ARBA00022908"/>
    </source>
</evidence>
<keyword evidence="4" id="KW-0233">DNA recombination</keyword>
<dbReference type="Pfam" id="PF06056">
    <property type="entry name" value="Terminase_5"/>
    <property type="match status" value="1"/>
</dbReference>
<dbReference type="PANTHER" id="PTHR30461">
    <property type="entry name" value="DNA-INVERTASE FROM LAMBDOID PROPHAGE"/>
    <property type="match status" value="1"/>
</dbReference>
<dbReference type="Pfam" id="PF00239">
    <property type="entry name" value="Resolvase"/>
    <property type="match status" value="1"/>
</dbReference>
<dbReference type="AlphaFoldDB" id="A0A6B3RZ00"/>
<dbReference type="PROSITE" id="PS00397">
    <property type="entry name" value="RECOMBINASES_1"/>
    <property type="match status" value="1"/>
</dbReference>
<dbReference type="InterPro" id="IPR010332">
    <property type="entry name" value="ATPase_terminase-su_N"/>
</dbReference>
<dbReference type="InterPro" id="IPR036162">
    <property type="entry name" value="Resolvase-like_N_sf"/>
</dbReference>
<dbReference type="GO" id="GO:0000150">
    <property type="term" value="F:DNA strand exchange activity"/>
    <property type="evidence" value="ECO:0007669"/>
    <property type="project" value="InterPro"/>
</dbReference>
<evidence type="ECO:0000313" key="9">
    <source>
        <dbReference type="Proteomes" id="UP000477402"/>
    </source>
</evidence>
<dbReference type="InterPro" id="IPR050639">
    <property type="entry name" value="SSR_resolvase"/>
</dbReference>
<dbReference type="Gene3D" id="3.40.50.1390">
    <property type="entry name" value="Resolvase, N-terminal catalytic domain"/>
    <property type="match status" value="1"/>
</dbReference>
<dbReference type="Proteomes" id="UP000477402">
    <property type="component" value="Unassembled WGS sequence"/>
</dbReference>
<evidence type="ECO:0000256" key="1">
    <source>
        <dbReference type="ARBA" id="ARBA00009913"/>
    </source>
</evidence>
<evidence type="ECO:0000256" key="3">
    <source>
        <dbReference type="ARBA" id="ARBA00023125"/>
    </source>
</evidence>
<evidence type="ECO:0000256" key="4">
    <source>
        <dbReference type="ARBA" id="ARBA00023172"/>
    </source>
</evidence>
<dbReference type="PROSITE" id="PS00398">
    <property type="entry name" value="RECOMBINASES_2"/>
    <property type="match status" value="1"/>
</dbReference>
<proteinExistence type="inferred from homology"/>
<accession>A0A6B3RZ00</accession>
<dbReference type="PROSITE" id="PS51736">
    <property type="entry name" value="RECOMBINASES_3"/>
    <property type="match status" value="1"/>
</dbReference>
<name>A0A6B3RZ00_9LACT</name>
<evidence type="ECO:0000259" key="7">
    <source>
        <dbReference type="PROSITE" id="PS51736"/>
    </source>
</evidence>